<keyword evidence="6" id="KW-1185">Reference proteome</keyword>
<evidence type="ECO:0000259" key="4">
    <source>
        <dbReference type="SMART" id="SM00226"/>
    </source>
</evidence>
<dbReference type="InterPro" id="IPR023485">
    <property type="entry name" value="Ptyr_pPase"/>
</dbReference>
<name>A0ABY8QTB4_9MICO</name>
<comment type="similarity">
    <text evidence="1">Belongs to the low molecular weight phosphotyrosine protein phosphatase family.</text>
</comment>
<dbReference type="EMBL" id="CP090958">
    <property type="protein sequence ID" value="WGW12177.1"/>
    <property type="molecule type" value="Genomic_DNA"/>
</dbReference>
<dbReference type="Gene3D" id="3.40.50.2300">
    <property type="match status" value="1"/>
</dbReference>
<dbReference type="SUPFAM" id="SSF52788">
    <property type="entry name" value="Phosphotyrosine protein phosphatases I"/>
    <property type="match status" value="1"/>
</dbReference>
<dbReference type="InterPro" id="IPR050438">
    <property type="entry name" value="LMW_PTPase"/>
</dbReference>
<proteinExistence type="inferred from homology"/>
<dbReference type="RefSeq" id="WP_349638976.1">
    <property type="nucleotide sequence ID" value="NZ_CP090958.1"/>
</dbReference>
<dbReference type="PANTHER" id="PTHR11717:SF31">
    <property type="entry name" value="LOW MOLECULAR WEIGHT PROTEIN-TYROSINE-PHOSPHATASE ETP-RELATED"/>
    <property type="match status" value="1"/>
</dbReference>
<reference evidence="5 6" key="1">
    <citation type="submission" date="2023-05" db="EMBL/GenBank/DDBJ databases">
        <title>Lithophilousrod everest ZFBP1038 complete genpme.</title>
        <authorList>
            <person name="Tian M."/>
        </authorList>
    </citation>
    <scope>NUCLEOTIDE SEQUENCE [LARGE SCALE GENOMIC DNA]</scope>
    <source>
        <strain evidence="5 6">ZFBP1038</strain>
    </source>
</reference>
<evidence type="ECO:0000256" key="1">
    <source>
        <dbReference type="ARBA" id="ARBA00011063"/>
    </source>
</evidence>
<dbReference type="Pfam" id="PF01451">
    <property type="entry name" value="LMWPc"/>
    <property type="match status" value="1"/>
</dbReference>
<keyword evidence="3" id="KW-0904">Protein phosphatase</keyword>
<evidence type="ECO:0000313" key="5">
    <source>
        <dbReference type="EMBL" id="WGW12177.1"/>
    </source>
</evidence>
<organism evidence="5 6">
    <name type="scientific">Saxibacter everestensis</name>
    <dbReference type="NCBI Taxonomy" id="2909229"/>
    <lineage>
        <taxon>Bacteria</taxon>
        <taxon>Bacillati</taxon>
        <taxon>Actinomycetota</taxon>
        <taxon>Actinomycetes</taxon>
        <taxon>Micrococcales</taxon>
        <taxon>Brevibacteriaceae</taxon>
        <taxon>Saxibacter</taxon>
    </lineage>
</organism>
<accession>A0ABY8QTB4</accession>
<dbReference type="InterPro" id="IPR017867">
    <property type="entry name" value="Tyr_phospatase_low_mol_wt"/>
</dbReference>
<gene>
    <name evidence="5" type="ORF">LWF01_19190</name>
</gene>
<sequence length="206" mass="22288">MSDFSILAVCTGNICRSPMAEQLLRVGTADWPSVTVASAGTHALVGEPMPPEAAELSNRYGSSSTAHEARQLIASEVRGADLVLGMAREHRRDAVRMVPVASRYAFTLREFARLVVGVDGVDFDDIACLPLTDPSARLSAAVELAASRRGLELPDQPDDDDVIDPYRRSRDVYELAAQQLVPAVQTTLAFLKRAVATDSVSRQVHE</sequence>
<dbReference type="PANTHER" id="PTHR11717">
    <property type="entry name" value="LOW MOLECULAR WEIGHT PROTEIN TYROSINE PHOSPHATASE"/>
    <property type="match status" value="1"/>
</dbReference>
<dbReference type="SMART" id="SM00226">
    <property type="entry name" value="LMWPc"/>
    <property type="match status" value="1"/>
</dbReference>
<dbReference type="Proteomes" id="UP001209083">
    <property type="component" value="Chromosome"/>
</dbReference>
<protein>
    <submittedName>
        <fullName evidence="5">Low molecular weight phosphatase family protein</fullName>
    </submittedName>
</protein>
<dbReference type="InterPro" id="IPR036196">
    <property type="entry name" value="Ptyr_pPase_sf"/>
</dbReference>
<feature type="domain" description="Phosphotyrosine protein phosphatase I" evidence="4">
    <location>
        <begin position="4"/>
        <end position="193"/>
    </location>
</feature>
<dbReference type="PRINTS" id="PR00719">
    <property type="entry name" value="LMWPTPASE"/>
</dbReference>
<evidence type="ECO:0000256" key="3">
    <source>
        <dbReference type="ARBA" id="ARBA00022912"/>
    </source>
</evidence>
<keyword evidence="2" id="KW-0378">Hydrolase</keyword>
<evidence type="ECO:0000313" key="6">
    <source>
        <dbReference type="Proteomes" id="UP001209083"/>
    </source>
</evidence>
<evidence type="ECO:0000256" key="2">
    <source>
        <dbReference type="ARBA" id="ARBA00022801"/>
    </source>
</evidence>